<keyword evidence="8" id="KW-1185">Reference proteome</keyword>
<evidence type="ECO:0000256" key="5">
    <source>
        <dbReference type="SAM" id="MobiDB-lite"/>
    </source>
</evidence>
<reference evidence="6" key="1">
    <citation type="journal article" date="2021" name="Proc. Natl. Acad. Sci. U.S.A.">
        <title>Three genomes in the algal genus Volvox reveal the fate of a haploid sex-determining region after a transition to homothallism.</title>
        <authorList>
            <person name="Yamamoto K."/>
            <person name="Hamaji T."/>
            <person name="Kawai-Toyooka H."/>
            <person name="Matsuzaki R."/>
            <person name="Takahashi F."/>
            <person name="Nishimura Y."/>
            <person name="Kawachi M."/>
            <person name="Noguchi H."/>
            <person name="Minakuchi Y."/>
            <person name="Umen J.G."/>
            <person name="Toyoda A."/>
            <person name="Nozaki H."/>
        </authorList>
    </citation>
    <scope>NUCLEOTIDE SEQUENCE</scope>
    <source>
        <strain evidence="7">NIES-3785</strain>
        <strain evidence="6">NIES-3786</strain>
    </source>
</reference>
<comment type="similarity">
    <text evidence="4">Belongs to the class I-like SAM-binding methyltransferase superfamily. RNA M5U methyltransferase family.</text>
</comment>
<dbReference type="OrthoDB" id="10250660at2759"/>
<dbReference type="Proteomes" id="UP000747110">
    <property type="component" value="Unassembled WGS sequence"/>
</dbReference>
<dbReference type="InterPro" id="IPR053304">
    <property type="entry name" value="RNA_M5U_MTase"/>
</dbReference>
<feature type="binding site" evidence="4">
    <location>
        <position position="641"/>
    </location>
    <ligand>
        <name>S-adenosyl-L-methionine</name>
        <dbReference type="ChEBI" id="CHEBI:59789"/>
    </ligand>
</feature>
<accession>A0A8J4CAT1</accession>
<evidence type="ECO:0000313" key="7">
    <source>
        <dbReference type="EMBL" id="GIM13626.1"/>
    </source>
</evidence>
<dbReference type="GO" id="GO:0032259">
    <property type="term" value="P:methylation"/>
    <property type="evidence" value="ECO:0007669"/>
    <property type="project" value="UniProtKB-KW"/>
</dbReference>
<evidence type="ECO:0000256" key="1">
    <source>
        <dbReference type="ARBA" id="ARBA00022603"/>
    </source>
</evidence>
<protein>
    <recommendedName>
        <fullName evidence="9">Methyltransferase small domain-containing protein</fullName>
    </recommendedName>
</protein>
<dbReference type="PROSITE" id="PS51687">
    <property type="entry name" value="SAM_MT_RNA_M5U"/>
    <property type="match status" value="1"/>
</dbReference>
<evidence type="ECO:0000256" key="2">
    <source>
        <dbReference type="ARBA" id="ARBA00022679"/>
    </source>
</evidence>
<dbReference type="AlphaFoldDB" id="A0A8J4CAT1"/>
<evidence type="ECO:0000256" key="3">
    <source>
        <dbReference type="ARBA" id="ARBA00022691"/>
    </source>
</evidence>
<feature type="binding site" evidence="4">
    <location>
        <position position="691"/>
    </location>
    <ligand>
        <name>S-adenosyl-L-methionine</name>
        <dbReference type="ChEBI" id="CHEBI:59789"/>
    </ligand>
</feature>
<evidence type="ECO:0000256" key="4">
    <source>
        <dbReference type="PROSITE-ProRule" id="PRU01024"/>
    </source>
</evidence>
<gene>
    <name evidence="6" type="ORF">Vretifemale_8499</name>
    <name evidence="7" type="ORF">Vretimale_16695</name>
</gene>
<feature type="compositionally biased region" description="Low complexity" evidence="5">
    <location>
        <begin position="483"/>
        <end position="493"/>
    </location>
</feature>
<dbReference type="SUPFAM" id="SSF53335">
    <property type="entry name" value="S-adenosyl-L-methionine-dependent methyltransferases"/>
    <property type="match status" value="1"/>
</dbReference>
<dbReference type="PANTHER" id="PTHR47548:SF1">
    <property type="entry name" value="S-ADENOSYL-L-METHIONINE-DEPENDENT METHYLTRANSFERASES SUPERFAMILY PROTEIN"/>
    <property type="match status" value="1"/>
</dbReference>
<evidence type="ECO:0000313" key="8">
    <source>
        <dbReference type="Proteomes" id="UP000747110"/>
    </source>
</evidence>
<dbReference type="Gene3D" id="2.40.50.1070">
    <property type="match status" value="1"/>
</dbReference>
<comment type="caution">
    <text evidence="4">Lacks conserved residue(s) required for the propagation of feature annotation.</text>
</comment>
<feature type="region of interest" description="Disordered" evidence="5">
    <location>
        <begin position="49"/>
        <end position="171"/>
    </location>
</feature>
<dbReference type="GO" id="GO:0006396">
    <property type="term" value="P:RNA processing"/>
    <property type="evidence" value="ECO:0007669"/>
    <property type="project" value="InterPro"/>
</dbReference>
<proteinExistence type="inferred from homology"/>
<keyword evidence="3 4" id="KW-0949">S-adenosyl-L-methionine</keyword>
<name>A0A8J4CAT1_9CHLO</name>
<feature type="active site" description="Nucleophile" evidence="4">
    <location>
        <position position="786"/>
    </location>
</feature>
<feature type="compositionally biased region" description="Low complexity" evidence="5">
    <location>
        <begin position="356"/>
        <end position="370"/>
    </location>
</feature>
<organism evidence="6 8">
    <name type="scientific">Volvox reticuliferus</name>
    <dbReference type="NCBI Taxonomy" id="1737510"/>
    <lineage>
        <taxon>Eukaryota</taxon>
        <taxon>Viridiplantae</taxon>
        <taxon>Chlorophyta</taxon>
        <taxon>core chlorophytes</taxon>
        <taxon>Chlorophyceae</taxon>
        <taxon>CS clade</taxon>
        <taxon>Chlamydomonadales</taxon>
        <taxon>Volvocaceae</taxon>
        <taxon>Volvox</taxon>
    </lineage>
</organism>
<sequence>MASIHKNALPIPGWPIGRRTACPAAAPLATYTRSGRKRLAGRWNCVPTDEGGQVGWRGTPASLSPSPPPKNADESVTLQRRQSGRGAQNMDRYHIRSTAPKQMSPGPASAELGPQHQHRQLQPLRYPTSTTVAASPLPQQPHSARSAGVERRAPFARVPDSGSGGSSPLQAIADPHSELGCARFGLCSGCSLQDGLAAPPLYGEAKEFFQQLGLAEVPAVMYAARGWRCRAKLAVRGSAGRPLIGLFKEGSHDCVDIVDPAFQPPCGTGPAIVDTGRRRGGRSDGGFMAAAGSNSARDNNGGDNGGHLGWMGGDEAFSCRAHHPRINQAAVLIKELVTRLRIPPYNEPALAKARGGAAAAAANHQPPSARASRRQRRQRPLEGPGLPHPGGPNQETGPSATAEGILRYLQLTAVPSQPGNRAEEDPDAAVQVVLVLNLPAKCERNDPRVTSVLRLCRTLWHLAGPGGPMVPATDSPQPPLQSPSPSRSLSASSRYKAPVRAGDWAVWGAEDKRAPRPQKAVASLALSPRMGPDTPPLSNTPLVHSIWLNFQPDAQRNTVLGEGWSHVAGPAAAWQDFGGVAACVGPGSFVQANYGAMQLVLEEIASLVPYGSRVTELHAGIGVIGLSLAARRQVAALRCVEVNPAAVEPFRASLELLRNRQQLPPVVEYLTAEAGSDPERFLADCNVVVVDPPRKGLGQSLLKALTQPPPTLTAAVPPTSSFTDSMFAAAAAAPDHTSDAMDSRLGTLILPKEEEALTAQPDPGGAREASTTAKQGLPSRLVYLSCGFRALQGDLAVLLAGGWRLRSATAYMFFPGTNSLETLVLLTREVNEDGDGG</sequence>
<evidence type="ECO:0008006" key="9">
    <source>
        <dbReference type="Google" id="ProtNLM"/>
    </source>
</evidence>
<dbReference type="EMBL" id="BNCP01000015">
    <property type="protein sequence ID" value="GIL79154.1"/>
    <property type="molecule type" value="Genomic_DNA"/>
</dbReference>
<dbReference type="EMBL" id="BNCQ01000050">
    <property type="protein sequence ID" value="GIM13626.1"/>
    <property type="molecule type" value="Genomic_DNA"/>
</dbReference>
<feature type="binding site" evidence="4">
    <location>
        <position position="591"/>
    </location>
    <ligand>
        <name>S-adenosyl-L-methionine</name>
        <dbReference type="ChEBI" id="CHEBI:59789"/>
    </ligand>
</feature>
<feature type="region of interest" description="Disordered" evidence="5">
    <location>
        <begin position="356"/>
        <end position="399"/>
    </location>
</feature>
<dbReference type="GO" id="GO:0008173">
    <property type="term" value="F:RNA methyltransferase activity"/>
    <property type="evidence" value="ECO:0007669"/>
    <property type="project" value="InterPro"/>
</dbReference>
<dbReference type="InterPro" id="IPR029063">
    <property type="entry name" value="SAM-dependent_MTases_sf"/>
</dbReference>
<comment type="caution">
    <text evidence="6">The sequence shown here is derived from an EMBL/GenBank/DDBJ whole genome shotgun (WGS) entry which is preliminary data.</text>
</comment>
<feature type="region of interest" description="Disordered" evidence="5">
    <location>
        <begin position="467"/>
        <end position="493"/>
    </location>
</feature>
<dbReference type="Gene3D" id="3.40.50.150">
    <property type="entry name" value="Vaccinia Virus protein VP39"/>
    <property type="match status" value="2"/>
</dbReference>
<evidence type="ECO:0000313" key="6">
    <source>
        <dbReference type="EMBL" id="GIL79154.1"/>
    </source>
</evidence>
<keyword evidence="2 4" id="KW-0808">Transferase</keyword>
<dbReference type="PANTHER" id="PTHR47548">
    <property type="entry name" value="BNAA06G32370D PROTEIN"/>
    <property type="match status" value="1"/>
</dbReference>
<dbReference type="InterPro" id="IPR010280">
    <property type="entry name" value="U5_MeTrfase_fam"/>
</dbReference>
<dbReference type="Proteomes" id="UP000722791">
    <property type="component" value="Unassembled WGS sequence"/>
</dbReference>
<keyword evidence="1 4" id="KW-0489">Methyltransferase</keyword>